<organism evidence="1 2">
    <name type="scientific">Metapseudomonas otitidis</name>
    <dbReference type="NCBI Taxonomy" id="319939"/>
    <lineage>
        <taxon>Bacteria</taxon>
        <taxon>Pseudomonadati</taxon>
        <taxon>Pseudomonadota</taxon>
        <taxon>Gammaproteobacteria</taxon>
        <taxon>Pseudomonadales</taxon>
        <taxon>Pseudomonadaceae</taxon>
        <taxon>Metapseudomonas</taxon>
    </lineage>
</organism>
<evidence type="ECO:0000313" key="1">
    <source>
        <dbReference type="EMBL" id="MWK59395.1"/>
    </source>
</evidence>
<dbReference type="AlphaFoldDB" id="A0A7X3HCX5"/>
<dbReference type="EMBL" id="WTFN01000094">
    <property type="protein sequence ID" value="MWK59395.1"/>
    <property type="molecule type" value="Genomic_DNA"/>
</dbReference>
<proteinExistence type="predicted"/>
<name>A0A7X3HCX5_9GAMM</name>
<gene>
    <name evidence="1" type="ORF">GO594_25690</name>
</gene>
<dbReference type="Proteomes" id="UP000461288">
    <property type="component" value="Unassembled WGS sequence"/>
</dbReference>
<dbReference type="InterPro" id="IPR025518">
    <property type="entry name" value="DUF4406"/>
</dbReference>
<dbReference type="SUPFAM" id="SSF52309">
    <property type="entry name" value="N-(deoxy)ribosyltransferase-like"/>
    <property type="match status" value="1"/>
</dbReference>
<dbReference type="Gene3D" id="3.40.50.450">
    <property type="match status" value="1"/>
</dbReference>
<dbReference type="Pfam" id="PF14359">
    <property type="entry name" value="DUF4406"/>
    <property type="match status" value="1"/>
</dbReference>
<dbReference type="RefSeq" id="WP_160482685.1">
    <property type="nucleotide sequence ID" value="NZ_WTFN01000094.1"/>
</dbReference>
<sequence length="114" mass="12319">MTRIYLSGPMTGLPGLNYSRFHLEAARLRALGYEVVNPAELNEPTDPRAVCMRRDIQALMTCDAVAMLPGWTSSSGATLEHACAVQCGMTVVLASKILAPRQEMGAERAEVCHA</sequence>
<protein>
    <submittedName>
        <fullName evidence="1">DUF4406 domain-containing protein</fullName>
    </submittedName>
</protein>
<accession>A0A7X3HCX5</accession>
<comment type="caution">
    <text evidence="1">The sequence shown here is derived from an EMBL/GenBank/DDBJ whole genome shotgun (WGS) entry which is preliminary data.</text>
</comment>
<reference evidence="1 2" key="1">
    <citation type="submission" date="2019-12" db="EMBL/GenBank/DDBJ databases">
        <title>Draft genome sequence of Pseudomonas otitidis recovered from a chicken carcass.</title>
        <authorList>
            <person name="Vieira T.R."/>
            <person name="Oliviera E.F.C."/>
            <person name="Silva N.M.V."/>
            <person name="Sambrano G.E."/>
            <person name="Cibulski S.P."/>
            <person name="Cardoso M.R.I."/>
        </authorList>
    </citation>
    <scope>NUCLEOTIDE SEQUENCE [LARGE SCALE GENOMIC DNA]</scope>
    <source>
        <strain evidence="1 2">25_K</strain>
    </source>
</reference>
<evidence type="ECO:0000313" key="2">
    <source>
        <dbReference type="Proteomes" id="UP000461288"/>
    </source>
</evidence>